<dbReference type="Pfam" id="PF09479">
    <property type="entry name" value="Flg_new"/>
    <property type="match status" value="1"/>
</dbReference>
<evidence type="ECO:0000256" key="2">
    <source>
        <dbReference type="SAM" id="SignalP"/>
    </source>
</evidence>
<dbReference type="InterPro" id="IPR026906">
    <property type="entry name" value="LRR_5"/>
</dbReference>
<dbReference type="RefSeq" id="WP_118040424.1">
    <property type="nucleotide sequence ID" value="NZ_JACOQE010000007.1"/>
</dbReference>
<dbReference type="InterPro" id="IPR042229">
    <property type="entry name" value="Listeria/Bacterioides_rpt_sf"/>
</dbReference>
<gene>
    <name evidence="3" type="ORF">H8Z79_11950</name>
</gene>
<keyword evidence="2" id="KW-0732">Signal</keyword>
<protein>
    <submittedName>
        <fullName evidence="3">Leucine-rich repeat protein</fullName>
    </submittedName>
</protein>
<sequence length="602" mass="69137">MNTRKLKTILFTALLLVLSGLVGCGQKNDSEENLCHIVLEDGEGYHVTEPARTVKAGSNVNFTVTLDNSWQFLGTDYHGKTDITKDNDGKTVELVLHKVKYSESICIQVEKGKYEITYDANGGKTLSDKTDKVKKYYCGTHQRINTSIGTDLFYRYGYTLLGWNTRADGTGEDVGLGSRAAWKKGLVLYAQWVPWSAEENFVYKKVSGFAVITGYIGNEQQICVPPNLGELPVRTIREQAFADTDCRTVILSPGIYEIEKWAFKNSRMEQMYLYDDLMKVSDYAFQDCDMLRTLHINAIEAPAYSGNYFDTFQDKYDRLLSLKDKKKIVLFSGSSTRFGYDSEMIDRAFPDYEVVNMGVFAYSPALPQLELIRSCMKEGDILLDSPEFDAANRQFCYQKELDYATFAMMESDYDVFAQLDLREYKQIFTAFTAYQDARADMERKNYDVCASEYDEDGNEVEEPSYNEYGDYVVYRPNSTSEKPIYGLPVNYTVNAYPKDTYIDSINAEFQKFMDEGIKVYFTYSPRNKYALSKESTEEERARLHEYFKSQLHIPVISELEDSLYTGIYLYGTDNHLSTEGAQIRTERVIRDLKEQLAKEEKK</sequence>
<comment type="caution">
    <text evidence="3">The sequence shown here is derived from an EMBL/GenBank/DDBJ whole genome shotgun (WGS) entry which is preliminary data.</text>
</comment>
<feature type="chain" id="PRO_5045917581" evidence="2">
    <location>
        <begin position="25"/>
        <end position="602"/>
    </location>
</feature>
<comment type="subcellular location">
    <subcellularLocation>
        <location evidence="1">Cell envelope</location>
    </subcellularLocation>
</comment>
<dbReference type="EMBL" id="JACOQE010000007">
    <property type="protein sequence ID" value="MBC5741142.1"/>
    <property type="molecule type" value="Genomic_DNA"/>
</dbReference>
<feature type="signal peptide" evidence="2">
    <location>
        <begin position="1"/>
        <end position="24"/>
    </location>
</feature>
<name>A0ABR7I3P2_9FIRM</name>
<evidence type="ECO:0000313" key="3">
    <source>
        <dbReference type="EMBL" id="MBC5741142.1"/>
    </source>
</evidence>
<evidence type="ECO:0000313" key="4">
    <source>
        <dbReference type="Proteomes" id="UP000633936"/>
    </source>
</evidence>
<dbReference type="Gene3D" id="3.80.10.10">
    <property type="entry name" value="Ribonuclease Inhibitor"/>
    <property type="match status" value="1"/>
</dbReference>
<dbReference type="InterPro" id="IPR032675">
    <property type="entry name" value="LRR_dom_sf"/>
</dbReference>
<dbReference type="PROSITE" id="PS51257">
    <property type="entry name" value="PROKAR_LIPOPROTEIN"/>
    <property type="match status" value="1"/>
</dbReference>
<keyword evidence="4" id="KW-1185">Reference proteome</keyword>
<reference evidence="3 4" key="1">
    <citation type="submission" date="2020-08" db="EMBL/GenBank/DDBJ databases">
        <title>Genome public.</title>
        <authorList>
            <person name="Liu C."/>
            <person name="Sun Q."/>
        </authorList>
    </citation>
    <scope>NUCLEOTIDE SEQUENCE [LARGE SCALE GENOMIC DNA]</scope>
    <source>
        <strain evidence="3 4">27-44</strain>
    </source>
</reference>
<dbReference type="Proteomes" id="UP000633936">
    <property type="component" value="Unassembled WGS sequence"/>
</dbReference>
<organism evidence="3 4">
    <name type="scientific">Blautia intestinalis</name>
    <dbReference type="NCBI Taxonomy" id="2763028"/>
    <lineage>
        <taxon>Bacteria</taxon>
        <taxon>Bacillati</taxon>
        <taxon>Bacillota</taxon>
        <taxon>Clostridia</taxon>
        <taxon>Lachnospirales</taxon>
        <taxon>Lachnospiraceae</taxon>
        <taxon>Blautia</taxon>
    </lineage>
</organism>
<accession>A0ABR7I3P2</accession>
<dbReference type="Gene3D" id="2.60.40.4270">
    <property type="entry name" value="Listeria-Bacteroides repeat domain"/>
    <property type="match status" value="1"/>
</dbReference>
<dbReference type="Pfam" id="PF13306">
    <property type="entry name" value="LRR_5"/>
    <property type="match status" value="1"/>
</dbReference>
<dbReference type="InterPro" id="IPR013378">
    <property type="entry name" value="InlB-like_B-rpt"/>
</dbReference>
<proteinExistence type="predicted"/>
<evidence type="ECO:0000256" key="1">
    <source>
        <dbReference type="ARBA" id="ARBA00004196"/>
    </source>
</evidence>